<dbReference type="HAMAP" id="MF_01114">
    <property type="entry name" value="RecX"/>
    <property type="match status" value="1"/>
</dbReference>
<dbReference type="STRING" id="56956.A0O31_00383"/>
<evidence type="ECO:0000256" key="1">
    <source>
        <dbReference type="ARBA" id="ARBA00004496"/>
    </source>
</evidence>
<evidence type="ECO:0000259" key="7">
    <source>
        <dbReference type="Pfam" id="PF21982"/>
    </source>
</evidence>
<dbReference type="InterPro" id="IPR053926">
    <property type="entry name" value="RecX_HTH_1st"/>
</dbReference>
<dbReference type="OrthoDB" id="26279at2"/>
<evidence type="ECO:0000313" key="9">
    <source>
        <dbReference type="Proteomes" id="UP000182993"/>
    </source>
</evidence>
<protein>
    <recommendedName>
        <fullName evidence="3 5">Regulatory protein RecX</fullName>
    </recommendedName>
</protein>
<evidence type="ECO:0000256" key="5">
    <source>
        <dbReference type="HAMAP-Rule" id="MF_01114"/>
    </source>
</evidence>
<dbReference type="InterPro" id="IPR053924">
    <property type="entry name" value="RecX_HTH_2nd"/>
</dbReference>
<comment type="function">
    <text evidence="5">Modulates RecA activity.</text>
</comment>
<comment type="similarity">
    <text evidence="2 5">Belongs to the RecX family.</text>
</comment>
<gene>
    <name evidence="5 8" type="primary">recX</name>
    <name evidence="8" type="ORF">A0O31_00383</name>
</gene>
<dbReference type="Pfam" id="PF02631">
    <property type="entry name" value="RecX_HTH2"/>
    <property type="match status" value="1"/>
</dbReference>
<evidence type="ECO:0000256" key="2">
    <source>
        <dbReference type="ARBA" id="ARBA00009695"/>
    </source>
</evidence>
<dbReference type="PANTHER" id="PTHR33602">
    <property type="entry name" value="REGULATORY PROTEIN RECX FAMILY PROTEIN"/>
    <property type="match status" value="1"/>
</dbReference>
<evidence type="ECO:0000259" key="6">
    <source>
        <dbReference type="Pfam" id="PF02631"/>
    </source>
</evidence>
<dbReference type="GO" id="GO:0006282">
    <property type="term" value="P:regulation of DNA repair"/>
    <property type="evidence" value="ECO:0007669"/>
    <property type="project" value="UniProtKB-UniRule"/>
</dbReference>
<dbReference type="EMBL" id="CP016312">
    <property type="protein sequence ID" value="APD08593.1"/>
    <property type="molecule type" value="Genomic_DNA"/>
</dbReference>
<proteinExistence type="inferred from homology"/>
<accession>A0A1J0LQK5</accession>
<dbReference type="RefSeq" id="WP_071676430.1">
    <property type="nucleotide sequence ID" value="NZ_CP016312.1"/>
</dbReference>
<dbReference type="AlphaFoldDB" id="A0A1J0LQK5"/>
<dbReference type="KEGG" id="tbc:A0O31_00383"/>
<reference evidence="9" key="1">
    <citation type="submission" date="2016-06" db="EMBL/GenBank/DDBJ databases">
        <title>Whole genome sequencing of Thermus brockianus strain GE-1.</title>
        <authorList>
            <person name="Schaefers C."/>
            <person name="Blank S."/>
            <person name="Wiebusch S."/>
            <person name="Elleuche S."/>
            <person name="Antranikian G."/>
        </authorList>
    </citation>
    <scope>NUCLEOTIDE SEQUENCE [LARGE SCALE GENOMIC DNA]</scope>
    <source>
        <strain evidence="9">GE-1</strain>
    </source>
</reference>
<feature type="domain" description="RecX first three-helical" evidence="7">
    <location>
        <begin position="6"/>
        <end position="44"/>
    </location>
</feature>
<keyword evidence="4 5" id="KW-0963">Cytoplasm</keyword>
<evidence type="ECO:0000256" key="3">
    <source>
        <dbReference type="ARBA" id="ARBA00018111"/>
    </source>
</evidence>
<dbReference type="GO" id="GO:0005737">
    <property type="term" value="C:cytoplasm"/>
    <property type="evidence" value="ECO:0007669"/>
    <property type="project" value="UniProtKB-SubCell"/>
</dbReference>
<feature type="domain" description="RecX second three-helical" evidence="6">
    <location>
        <begin position="51"/>
        <end position="89"/>
    </location>
</feature>
<dbReference type="PANTHER" id="PTHR33602:SF1">
    <property type="entry name" value="REGULATORY PROTEIN RECX FAMILY PROTEIN"/>
    <property type="match status" value="1"/>
</dbReference>
<evidence type="ECO:0000256" key="4">
    <source>
        <dbReference type="ARBA" id="ARBA00022490"/>
    </source>
</evidence>
<name>A0A1J0LQK5_THEBO</name>
<dbReference type="Gene3D" id="1.10.10.10">
    <property type="entry name" value="Winged helix-like DNA-binding domain superfamily/Winged helix DNA-binding domain"/>
    <property type="match status" value="2"/>
</dbReference>
<dbReference type="InterPro" id="IPR036388">
    <property type="entry name" value="WH-like_DNA-bd_sf"/>
</dbReference>
<dbReference type="Pfam" id="PF21982">
    <property type="entry name" value="RecX_HTH1"/>
    <property type="match status" value="1"/>
</dbReference>
<dbReference type="InterPro" id="IPR003783">
    <property type="entry name" value="Regulatory_RecX"/>
</dbReference>
<dbReference type="Proteomes" id="UP000182993">
    <property type="component" value="Chromosome"/>
</dbReference>
<sequence>MGESEALAYALKLLARRGLSRWRLREKLLGRFPEGEVEAALARLEALGYLDDRAFAESFVAARRKFGPAKLRYLLRAQGVAEEVVAEVLGGMGEEEVLQAALKALRRYPRRHDQAKAVRFLQGRGFPLSVALEAYRLVKKEERR</sequence>
<evidence type="ECO:0000313" key="8">
    <source>
        <dbReference type="EMBL" id="APD08593.1"/>
    </source>
</evidence>
<organism evidence="8 9">
    <name type="scientific">Thermus brockianus</name>
    <dbReference type="NCBI Taxonomy" id="56956"/>
    <lineage>
        <taxon>Bacteria</taxon>
        <taxon>Thermotogati</taxon>
        <taxon>Deinococcota</taxon>
        <taxon>Deinococci</taxon>
        <taxon>Thermales</taxon>
        <taxon>Thermaceae</taxon>
        <taxon>Thermus</taxon>
    </lineage>
</organism>
<comment type="subcellular location">
    <subcellularLocation>
        <location evidence="1 5">Cytoplasm</location>
    </subcellularLocation>
</comment>